<reference evidence="2" key="1">
    <citation type="journal article" date="2014" name="Int. J. Syst. Evol. Microbiol.">
        <title>Complete genome of a new Firmicutes species belonging to the dominant human colonic microbiota ('Ruminococcus bicirculans') reveals two chromosomes and a selective capacity to utilize plant glucans.</title>
        <authorList>
            <consortium name="NISC Comparative Sequencing Program"/>
            <person name="Wegmann U."/>
            <person name="Louis P."/>
            <person name="Goesmann A."/>
            <person name="Henrissat B."/>
            <person name="Duncan S.H."/>
            <person name="Flint H.J."/>
        </authorList>
    </citation>
    <scope>NUCLEOTIDE SEQUENCE</scope>
    <source>
        <strain evidence="2">NBRC 108216</strain>
    </source>
</reference>
<sequence length="642" mass="71195">MTDFPRFYPGQNFKFVVGELSQTTMTLVRYEAGEIFRIRNTPAGTFYSLYDERVDELESRAYREQEVERTSETSETTTSQSTMRDAAQSLQAKSQTINLGTEASGTYGAVSFSAYGDVGLTQSTQRSSQTAREVSDQLVRESREKTKTRILNSLSTRALTVHTKRSEAGIDNRSGDHSVAVTRLVNEIHRIDLLQHAKHMFANIVIANPAAHYRDYMENDPTAPSQTNATTRPVLERDGTVITAADLNTDNWLDHSAYFGVEDALPPPDPVVSVSGSIDFQSPKRPSVGHDAIMTKVRIPEGYAARRARVAIASVSHDSKIRTRFYLSGRGYDLKKASPAQYVFELADNITDSDVLPPMAEGGGELDVGFTASNAYESGVTFTIECDLLQTSYELWQFDLYRLLLEAQNKGGEQSVFDAASAIGVDKVDLSNSPILQRQLIAHETRRVVSQRILGADFNGFSVLDMAGTPAGDYPLIDHDKLDRLSPIVQFIDTVFDYDKMSVRYVDNFIGDRDKRTMPYEGRRPGPLKDFMESTFVRVILPIARFGDNELKLRWFQETGEVFAGDDVPVFDDELSLAILDELIPAGVPDPDDTDLISSEEITLPSPHTILQSDATLPDFEADSQPALVTETRPQGSSAPTD</sequence>
<feature type="compositionally biased region" description="Polar residues" evidence="1">
    <location>
        <begin position="121"/>
        <end position="132"/>
    </location>
</feature>
<protein>
    <submittedName>
        <fullName evidence="2">Uncharacterized protein</fullName>
    </submittedName>
</protein>
<feature type="region of interest" description="Disordered" evidence="1">
    <location>
        <begin position="613"/>
        <end position="642"/>
    </location>
</feature>
<feature type="compositionally biased region" description="Basic and acidic residues" evidence="1">
    <location>
        <begin position="61"/>
        <end position="72"/>
    </location>
</feature>
<evidence type="ECO:0000313" key="2">
    <source>
        <dbReference type="EMBL" id="GLQ21037.1"/>
    </source>
</evidence>
<feature type="region of interest" description="Disordered" evidence="1">
    <location>
        <begin position="121"/>
        <end position="141"/>
    </location>
</feature>
<keyword evidence="3" id="KW-1185">Reference proteome</keyword>
<dbReference type="RefSeq" id="WP_284372180.1">
    <property type="nucleotide sequence ID" value="NZ_BSNJ01000004.1"/>
</dbReference>
<evidence type="ECO:0000313" key="3">
    <source>
        <dbReference type="Proteomes" id="UP001161390"/>
    </source>
</evidence>
<accession>A0ABQ5V436</accession>
<feature type="region of interest" description="Disordered" evidence="1">
    <location>
        <begin position="61"/>
        <end position="89"/>
    </location>
</feature>
<reference evidence="2" key="2">
    <citation type="submission" date="2023-01" db="EMBL/GenBank/DDBJ databases">
        <title>Draft genome sequence of Algimonas porphyrae strain NBRC 108216.</title>
        <authorList>
            <person name="Sun Q."/>
            <person name="Mori K."/>
        </authorList>
    </citation>
    <scope>NUCLEOTIDE SEQUENCE</scope>
    <source>
        <strain evidence="2">NBRC 108216</strain>
    </source>
</reference>
<evidence type="ECO:0000256" key="1">
    <source>
        <dbReference type="SAM" id="MobiDB-lite"/>
    </source>
</evidence>
<feature type="compositionally biased region" description="Low complexity" evidence="1">
    <location>
        <begin position="73"/>
        <end position="82"/>
    </location>
</feature>
<proteinExistence type="predicted"/>
<name>A0ABQ5V436_9PROT</name>
<organism evidence="2 3">
    <name type="scientific">Algimonas porphyrae</name>
    <dbReference type="NCBI Taxonomy" id="1128113"/>
    <lineage>
        <taxon>Bacteria</taxon>
        <taxon>Pseudomonadati</taxon>
        <taxon>Pseudomonadota</taxon>
        <taxon>Alphaproteobacteria</taxon>
        <taxon>Maricaulales</taxon>
        <taxon>Robiginitomaculaceae</taxon>
        <taxon>Algimonas</taxon>
    </lineage>
</organism>
<dbReference type="Proteomes" id="UP001161390">
    <property type="component" value="Unassembled WGS sequence"/>
</dbReference>
<feature type="compositionally biased region" description="Polar residues" evidence="1">
    <location>
        <begin position="632"/>
        <end position="642"/>
    </location>
</feature>
<comment type="caution">
    <text evidence="2">The sequence shown here is derived from an EMBL/GenBank/DDBJ whole genome shotgun (WGS) entry which is preliminary data.</text>
</comment>
<dbReference type="EMBL" id="BSNJ01000004">
    <property type="protein sequence ID" value="GLQ21037.1"/>
    <property type="molecule type" value="Genomic_DNA"/>
</dbReference>
<gene>
    <name evidence="2" type="ORF">GCM10007854_19920</name>
</gene>